<feature type="region of interest" description="Disordered" evidence="1">
    <location>
        <begin position="23"/>
        <end position="59"/>
    </location>
</feature>
<feature type="compositionally biased region" description="Polar residues" evidence="1">
    <location>
        <begin position="41"/>
        <end position="59"/>
    </location>
</feature>
<dbReference type="RefSeq" id="WP_407048056.1">
    <property type="nucleotide sequence ID" value="NZ_CP158568.1"/>
</dbReference>
<dbReference type="InterPro" id="IPR010812">
    <property type="entry name" value="HrpJ-like"/>
</dbReference>
<dbReference type="AlphaFoldDB" id="A0AAU7X7B3"/>
<sequence>MAASLESIRSTVTAQTVTSPVGAEVMANRRGTYRGEGVRGSNENSKLNAPSPATESRVTNANRLDARSLQIRQARQGQAAHSSGLSRIAEYLDKLPDMPSAERLQSLAQEFEREMIDGPPLHLTEHVGKHVAERIVEREVATRDTGAEERTGREDALGGDPAGGDKPGQEGRGGSGNALSRPEWMREMSGRFLQQLQRFDGDVTHQFAALELLTDHFEQIGAGEDFLQALGEARQQFEQGDVARDVRAGFAAAKVAHEAAATLETDPATVRNGYRALLREQTNLGGLFEKLATFDLANKYETVIETFLTAAGRDLATTDGQTDKILLNGLLQELSKLKTMQTVLEQSKSLVGTALRYLERREHHCLDAVRLTGDMLHFAAKTTPTPKDVRQLLGPCDLDPEVQVLVGNGLRALHGQLPDMIIPGSQARILQAAAIMGLLGQLVELEEAAHAARSG</sequence>
<dbReference type="Pfam" id="PF07201">
    <property type="entry name" value="HrpJ"/>
    <property type="match status" value="1"/>
</dbReference>
<proteinExistence type="predicted"/>
<organism evidence="3">
    <name type="scientific">Methyloraptor flagellatus</name>
    <dbReference type="NCBI Taxonomy" id="3162530"/>
    <lineage>
        <taxon>Bacteria</taxon>
        <taxon>Pseudomonadati</taxon>
        <taxon>Pseudomonadota</taxon>
        <taxon>Alphaproteobacteria</taxon>
        <taxon>Hyphomicrobiales</taxon>
        <taxon>Ancalomicrobiaceae</taxon>
        <taxon>Methyloraptor</taxon>
    </lineage>
</organism>
<dbReference type="KEGG" id="mflg:ABS361_12610"/>
<reference evidence="3" key="1">
    <citation type="submission" date="2024-06" db="EMBL/GenBank/DDBJ databases">
        <title>Methylostella associata gen. nov., sp. nov., a novel Ancalomicrobiaceae-affiliated facultatively methylotrophic bacteria that feed on methanotrophs of the genus Methylococcus.</title>
        <authorList>
            <person name="Saltykova V."/>
            <person name="Danilova O.V."/>
            <person name="Oshkin I.Y."/>
            <person name="Belova S.E."/>
            <person name="Pimenov N.V."/>
            <person name="Dedysh S.N."/>
        </authorList>
    </citation>
    <scope>NUCLEOTIDE SEQUENCE</scope>
    <source>
        <strain evidence="3">S20</strain>
    </source>
</reference>
<feature type="compositionally biased region" description="Gly residues" evidence="1">
    <location>
        <begin position="160"/>
        <end position="176"/>
    </location>
</feature>
<dbReference type="GO" id="GO:0019867">
    <property type="term" value="C:outer membrane"/>
    <property type="evidence" value="ECO:0007669"/>
    <property type="project" value="InterPro"/>
</dbReference>
<protein>
    <submittedName>
        <fullName evidence="3">HrpJ domain-containing protein</fullName>
    </submittedName>
</protein>
<dbReference type="EMBL" id="CP158568">
    <property type="protein sequence ID" value="XBY42953.1"/>
    <property type="molecule type" value="Genomic_DNA"/>
</dbReference>
<name>A0AAU7X7B3_9HYPH</name>
<dbReference type="GO" id="GO:0046903">
    <property type="term" value="P:secretion"/>
    <property type="evidence" value="ECO:0007669"/>
    <property type="project" value="InterPro"/>
</dbReference>
<dbReference type="SUPFAM" id="SSF140591">
    <property type="entry name" value="Type III secretion system domain"/>
    <property type="match status" value="1"/>
</dbReference>
<evidence type="ECO:0000313" key="3">
    <source>
        <dbReference type="EMBL" id="XBY42953.1"/>
    </source>
</evidence>
<feature type="region of interest" description="Disordered" evidence="1">
    <location>
        <begin position="139"/>
        <end position="181"/>
    </location>
</feature>
<evidence type="ECO:0000259" key="2">
    <source>
        <dbReference type="Pfam" id="PF07201"/>
    </source>
</evidence>
<evidence type="ECO:0000256" key="1">
    <source>
        <dbReference type="SAM" id="MobiDB-lite"/>
    </source>
</evidence>
<gene>
    <name evidence="3" type="ORF">ABS361_12610</name>
</gene>
<feature type="domain" description="Hypersensitivity response secretion-like HrpJ" evidence="2">
    <location>
        <begin position="191"/>
        <end position="292"/>
    </location>
</feature>
<accession>A0AAU7X7B3</accession>
<dbReference type="Gene3D" id="1.10.150.630">
    <property type="match status" value="1"/>
</dbReference>
<feature type="compositionally biased region" description="Basic and acidic residues" evidence="1">
    <location>
        <begin position="139"/>
        <end position="156"/>
    </location>
</feature>